<evidence type="ECO:0000313" key="3">
    <source>
        <dbReference type="EMBL" id="KAF0736653.1"/>
    </source>
</evidence>
<reference evidence="3 4" key="1">
    <citation type="submission" date="2019-07" db="EMBL/GenBank/DDBJ databases">
        <title>Genomics analysis of Aphanomyces spp. identifies a new class of oomycete effector associated with host adaptation.</title>
        <authorList>
            <person name="Gaulin E."/>
        </authorList>
    </citation>
    <scope>NUCLEOTIDE SEQUENCE [LARGE SCALE GENOMIC DNA]</scope>
    <source>
        <strain evidence="3 4">ATCC 201684</strain>
    </source>
</reference>
<feature type="region of interest" description="Disordered" evidence="2">
    <location>
        <begin position="96"/>
        <end position="117"/>
    </location>
</feature>
<evidence type="ECO:0000256" key="1">
    <source>
        <dbReference type="SAM" id="Coils"/>
    </source>
</evidence>
<keyword evidence="1" id="KW-0175">Coiled coil</keyword>
<keyword evidence="4" id="KW-1185">Reference proteome</keyword>
<organism evidence="3 4">
    <name type="scientific">Aphanomyces euteiches</name>
    <dbReference type="NCBI Taxonomy" id="100861"/>
    <lineage>
        <taxon>Eukaryota</taxon>
        <taxon>Sar</taxon>
        <taxon>Stramenopiles</taxon>
        <taxon>Oomycota</taxon>
        <taxon>Saprolegniomycetes</taxon>
        <taxon>Saprolegniales</taxon>
        <taxon>Verrucalvaceae</taxon>
        <taxon>Aphanomyces</taxon>
    </lineage>
</organism>
<accession>A0A6G0X9S4</accession>
<evidence type="ECO:0000256" key="2">
    <source>
        <dbReference type="SAM" id="MobiDB-lite"/>
    </source>
</evidence>
<feature type="coiled-coil region" evidence="1">
    <location>
        <begin position="162"/>
        <end position="193"/>
    </location>
</feature>
<dbReference type="EMBL" id="VJMJ01000088">
    <property type="protein sequence ID" value="KAF0736653.1"/>
    <property type="molecule type" value="Genomic_DNA"/>
</dbReference>
<comment type="caution">
    <text evidence="3">The sequence shown here is derived from an EMBL/GenBank/DDBJ whole genome shotgun (WGS) entry which is preliminary data.</text>
</comment>
<proteinExistence type="predicted"/>
<protein>
    <submittedName>
        <fullName evidence="3">Uncharacterized protein</fullName>
    </submittedName>
</protein>
<dbReference type="VEuPathDB" id="FungiDB:AeMF1_016958"/>
<dbReference type="Proteomes" id="UP000481153">
    <property type="component" value="Unassembled WGS sequence"/>
</dbReference>
<evidence type="ECO:0000313" key="4">
    <source>
        <dbReference type="Proteomes" id="UP000481153"/>
    </source>
</evidence>
<dbReference type="AlphaFoldDB" id="A0A6G0X9S4"/>
<sequence>MSASQAFFDQHKHLFEYEKYVQGIDPLDPHAPSLLPAFSSISWGTSITSQPLPSLAPTAPVTFPIHSIHESKLQPPNNIAIKLAEPVVVAPIAPSGGKIREREAPPTRHPAKPSISKASGLLDSSLRVVSRKVDLARKIEQLVGPKYGRVTSATTGNLPPVIKQRLEAYSRLEQRKEALYQRLKAEYDEAIARSTRNTSKI</sequence>
<name>A0A6G0X9S4_9STRA</name>
<gene>
    <name evidence="3" type="ORF">Ae201684_007103</name>
</gene>